<dbReference type="InterPro" id="IPR007047">
    <property type="entry name" value="Flp_Fap"/>
</dbReference>
<gene>
    <name evidence="2" type="ORF">ASV53_23925</name>
</gene>
<keyword evidence="3" id="KW-1185">Reference proteome</keyword>
<proteinExistence type="predicted"/>
<keyword evidence="1" id="KW-1133">Transmembrane helix</keyword>
<dbReference type="EMBL" id="NOIF01000350">
    <property type="protein sequence ID" value="OZS41400.1"/>
    <property type="molecule type" value="Genomic_DNA"/>
</dbReference>
<protein>
    <submittedName>
        <fullName evidence="2">Flp family type IVb pilin</fullName>
    </submittedName>
</protein>
<comment type="caution">
    <text evidence="2">The sequence shown here is derived from an EMBL/GenBank/DDBJ whole genome shotgun (WGS) entry which is preliminary data.</text>
</comment>
<dbReference type="Proteomes" id="UP000215999">
    <property type="component" value="Unassembled WGS sequence"/>
</dbReference>
<reference evidence="2 3" key="1">
    <citation type="journal article" date="2016" name="Antonie Van Leeuwenhoek">
        <title>Photobacterium sanguinicancri sp. nov. isolated from marine animals.</title>
        <authorList>
            <person name="Gomez-Gil B."/>
            <person name="Roque A."/>
            <person name="Rotllant G."/>
            <person name="Romalde J.L."/>
            <person name="Doce A."/>
            <person name="Eggermont M."/>
            <person name="Defoirdt T."/>
        </authorList>
    </citation>
    <scope>NUCLEOTIDE SEQUENCE [LARGE SCALE GENOMIC DNA]</scope>
    <source>
        <strain evidence="2 3">CAIM 1827</strain>
    </source>
</reference>
<sequence length="70" mass="7386">MKNLLSQFWNNEDGVTAIEYALIGVAMAGVLSFVLTSTAGGSGTSFLDRIKQAFATISTKMNTIGSQSHS</sequence>
<organism evidence="2 3">
    <name type="scientific">Photobacterium sanguinicancri</name>
    <dbReference type="NCBI Taxonomy" id="875932"/>
    <lineage>
        <taxon>Bacteria</taxon>
        <taxon>Pseudomonadati</taxon>
        <taxon>Pseudomonadota</taxon>
        <taxon>Gammaproteobacteria</taxon>
        <taxon>Vibrionales</taxon>
        <taxon>Vibrionaceae</taxon>
        <taxon>Photobacterium</taxon>
    </lineage>
</organism>
<dbReference type="RefSeq" id="WP_094958979.1">
    <property type="nucleotide sequence ID" value="NZ_NOIF01000350.1"/>
</dbReference>
<dbReference type="Pfam" id="PF04964">
    <property type="entry name" value="Flp_Fap"/>
    <property type="match status" value="1"/>
</dbReference>
<feature type="transmembrane region" description="Helical" evidence="1">
    <location>
        <begin position="20"/>
        <end position="41"/>
    </location>
</feature>
<evidence type="ECO:0000313" key="3">
    <source>
        <dbReference type="Proteomes" id="UP000215999"/>
    </source>
</evidence>
<evidence type="ECO:0000256" key="1">
    <source>
        <dbReference type="SAM" id="Phobius"/>
    </source>
</evidence>
<keyword evidence="1" id="KW-0812">Transmembrane</keyword>
<accession>A0ABX4FRZ2</accession>
<keyword evidence="1" id="KW-0472">Membrane</keyword>
<name>A0ABX4FRZ2_9GAMM</name>
<evidence type="ECO:0000313" key="2">
    <source>
        <dbReference type="EMBL" id="OZS41400.1"/>
    </source>
</evidence>